<dbReference type="EMBL" id="JAPVEA010000001">
    <property type="protein sequence ID" value="KAJ5464587.1"/>
    <property type="molecule type" value="Genomic_DNA"/>
</dbReference>
<dbReference type="RefSeq" id="XP_056771434.1">
    <property type="nucleotide sequence ID" value="XM_056903667.1"/>
</dbReference>
<dbReference type="Proteomes" id="UP001213681">
    <property type="component" value="Unassembled WGS sequence"/>
</dbReference>
<reference evidence="1" key="2">
    <citation type="journal article" date="2023" name="IMA Fungus">
        <title>Comparative genomic study of the Penicillium genus elucidates a diverse pangenome and 15 lateral gene transfer events.</title>
        <authorList>
            <person name="Petersen C."/>
            <person name="Sorensen T."/>
            <person name="Nielsen M.R."/>
            <person name="Sondergaard T.E."/>
            <person name="Sorensen J.L."/>
            <person name="Fitzpatrick D.A."/>
            <person name="Frisvad J.C."/>
            <person name="Nielsen K.L."/>
        </authorList>
    </citation>
    <scope>NUCLEOTIDE SEQUENCE</scope>
    <source>
        <strain evidence="1">IBT 16125</strain>
    </source>
</reference>
<name>A0AAD6CHF6_9EURO</name>
<dbReference type="AlphaFoldDB" id="A0AAD6CHF6"/>
<dbReference type="GeneID" id="81593910"/>
<evidence type="ECO:0000313" key="1">
    <source>
        <dbReference type="EMBL" id="KAJ5464587.1"/>
    </source>
</evidence>
<evidence type="ECO:0000313" key="2">
    <source>
        <dbReference type="Proteomes" id="UP001213681"/>
    </source>
</evidence>
<comment type="caution">
    <text evidence="1">The sequence shown here is derived from an EMBL/GenBank/DDBJ whole genome shotgun (WGS) entry which is preliminary data.</text>
</comment>
<gene>
    <name evidence="1" type="ORF">N7458_000273</name>
</gene>
<sequence length="279" mass="32148">MPPVTTSHITNDLYSALYVIWAPLKEGNTISLASLESYEQADQILDGYRGFQAYLYDINAGRRIPSCALAIFALVRLAQLRVLRPIAPLSNRGSISILFRNERLNWPVLSNFLPHSTDSEGVVRHALTQLLDGLSLLVPNETLAWRFTRHAIEPALFGRGVMEARIDGVLADRRTDEETAKMVCWIQHDVRKSRARPPPRYLCISQWQEEIYLVVANFSKEYEEYIRTIEDSELGYPFRMVPDIMVMEEYGPFNIRDAEDMKEFARHVVAYYCEIQRTT</sequence>
<accession>A0AAD6CHF6</accession>
<protein>
    <submittedName>
        <fullName evidence="1">Uncharacterized protein</fullName>
    </submittedName>
</protein>
<organism evidence="1 2">
    <name type="scientific">Penicillium daleae</name>
    <dbReference type="NCBI Taxonomy" id="63821"/>
    <lineage>
        <taxon>Eukaryota</taxon>
        <taxon>Fungi</taxon>
        <taxon>Dikarya</taxon>
        <taxon>Ascomycota</taxon>
        <taxon>Pezizomycotina</taxon>
        <taxon>Eurotiomycetes</taxon>
        <taxon>Eurotiomycetidae</taxon>
        <taxon>Eurotiales</taxon>
        <taxon>Aspergillaceae</taxon>
        <taxon>Penicillium</taxon>
    </lineage>
</organism>
<reference evidence="1" key="1">
    <citation type="submission" date="2022-12" db="EMBL/GenBank/DDBJ databases">
        <authorList>
            <person name="Petersen C."/>
        </authorList>
    </citation>
    <scope>NUCLEOTIDE SEQUENCE</scope>
    <source>
        <strain evidence="1">IBT 16125</strain>
    </source>
</reference>
<proteinExistence type="predicted"/>
<keyword evidence="2" id="KW-1185">Reference proteome</keyword>